<evidence type="ECO:0000256" key="3">
    <source>
        <dbReference type="ARBA" id="ARBA00022452"/>
    </source>
</evidence>
<dbReference type="CDD" id="cd01347">
    <property type="entry name" value="ligand_gated_channel"/>
    <property type="match status" value="1"/>
</dbReference>
<comment type="subcellular location">
    <subcellularLocation>
        <location evidence="1 12">Cell outer membrane</location>
        <topology evidence="1 12">Multi-pass membrane protein</topology>
    </subcellularLocation>
</comment>
<organism evidence="17 18">
    <name type="scientific">Allohahella marinimesophila</name>
    <dbReference type="NCBI Taxonomy" id="1054972"/>
    <lineage>
        <taxon>Bacteria</taxon>
        <taxon>Pseudomonadati</taxon>
        <taxon>Pseudomonadota</taxon>
        <taxon>Gammaproteobacteria</taxon>
        <taxon>Oceanospirillales</taxon>
        <taxon>Hahellaceae</taxon>
        <taxon>Allohahella</taxon>
    </lineage>
</organism>
<dbReference type="InterPro" id="IPR037066">
    <property type="entry name" value="Plug_dom_sf"/>
</dbReference>
<evidence type="ECO:0000259" key="15">
    <source>
        <dbReference type="Pfam" id="PF00593"/>
    </source>
</evidence>
<evidence type="ECO:0000259" key="16">
    <source>
        <dbReference type="Pfam" id="PF07715"/>
    </source>
</evidence>
<feature type="signal peptide" evidence="14">
    <location>
        <begin position="1"/>
        <end position="32"/>
    </location>
</feature>
<dbReference type="InterPro" id="IPR000531">
    <property type="entry name" value="Beta-barrel_TonB"/>
</dbReference>
<comment type="caution">
    <text evidence="17">The sequence shown here is derived from an EMBL/GenBank/DDBJ whole genome shotgun (WGS) entry which is preliminary data.</text>
</comment>
<dbReference type="Gene3D" id="2.40.170.20">
    <property type="entry name" value="TonB-dependent receptor, beta-barrel domain"/>
    <property type="match status" value="1"/>
</dbReference>
<keyword evidence="17" id="KW-0675">Receptor</keyword>
<dbReference type="PROSITE" id="PS52016">
    <property type="entry name" value="TONB_DEPENDENT_REC_3"/>
    <property type="match status" value="1"/>
</dbReference>
<evidence type="ECO:0000256" key="7">
    <source>
        <dbReference type="ARBA" id="ARBA00023004"/>
    </source>
</evidence>
<dbReference type="SUPFAM" id="SSF56935">
    <property type="entry name" value="Porins"/>
    <property type="match status" value="1"/>
</dbReference>
<evidence type="ECO:0000256" key="12">
    <source>
        <dbReference type="PROSITE-ProRule" id="PRU01360"/>
    </source>
</evidence>
<dbReference type="PANTHER" id="PTHR32552">
    <property type="entry name" value="FERRICHROME IRON RECEPTOR-RELATED"/>
    <property type="match status" value="1"/>
</dbReference>
<dbReference type="Pfam" id="PF00593">
    <property type="entry name" value="TonB_dep_Rec_b-barrel"/>
    <property type="match status" value="1"/>
</dbReference>
<keyword evidence="6 14" id="KW-0732">Signal</keyword>
<evidence type="ECO:0000256" key="8">
    <source>
        <dbReference type="ARBA" id="ARBA00023065"/>
    </source>
</evidence>
<keyword evidence="11 12" id="KW-0998">Cell outer membrane</keyword>
<comment type="similarity">
    <text evidence="12 13">Belongs to the TonB-dependent receptor family.</text>
</comment>
<evidence type="ECO:0000313" key="18">
    <source>
        <dbReference type="Proteomes" id="UP001501337"/>
    </source>
</evidence>
<dbReference type="RefSeq" id="WP_344806596.1">
    <property type="nucleotide sequence ID" value="NZ_BAABBO010000010.1"/>
</dbReference>
<proteinExistence type="inferred from homology"/>
<dbReference type="InterPro" id="IPR039426">
    <property type="entry name" value="TonB-dep_rcpt-like"/>
</dbReference>
<keyword evidence="18" id="KW-1185">Reference proteome</keyword>
<keyword evidence="7" id="KW-0408">Iron</keyword>
<keyword evidence="8" id="KW-0406">Ion transport</keyword>
<evidence type="ECO:0000256" key="13">
    <source>
        <dbReference type="RuleBase" id="RU003357"/>
    </source>
</evidence>
<evidence type="ECO:0000256" key="6">
    <source>
        <dbReference type="ARBA" id="ARBA00022729"/>
    </source>
</evidence>
<name>A0ABP7PHI8_9GAMM</name>
<evidence type="ECO:0000313" key="17">
    <source>
        <dbReference type="EMBL" id="GAA3965145.1"/>
    </source>
</evidence>
<gene>
    <name evidence="17" type="primary">pqqU</name>
    <name evidence="17" type="ORF">GCM10022278_23710</name>
</gene>
<keyword evidence="10 12" id="KW-0472">Membrane</keyword>
<evidence type="ECO:0000256" key="9">
    <source>
        <dbReference type="ARBA" id="ARBA00023077"/>
    </source>
</evidence>
<keyword evidence="3 12" id="KW-1134">Transmembrane beta strand</keyword>
<evidence type="ECO:0000256" key="5">
    <source>
        <dbReference type="ARBA" id="ARBA00022692"/>
    </source>
</evidence>
<evidence type="ECO:0000256" key="1">
    <source>
        <dbReference type="ARBA" id="ARBA00004571"/>
    </source>
</evidence>
<evidence type="ECO:0000256" key="10">
    <source>
        <dbReference type="ARBA" id="ARBA00023136"/>
    </source>
</evidence>
<dbReference type="Pfam" id="PF07715">
    <property type="entry name" value="Plug"/>
    <property type="match status" value="1"/>
</dbReference>
<keyword evidence="4" id="KW-0410">Iron transport</keyword>
<evidence type="ECO:0000256" key="11">
    <source>
        <dbReference type="ARBA" id="ARBA00023237"/>
    </source>
</evidence>
<accession>A0ABP7PHI8</accession>
<feature type="domain" description="TonB-dependent receptor-like beta-barrel" evidence="15">
    <location>
        <begin position="250"/>
        <end position="660"/>
    </location>
</feature>
<evidence type="ECO:0000256" key="4">
    <source>
        <dbReference type="ARBA" id="ARBA00022496"/>
    </source>
</evidence>
<evidence type="ECO:0000256" key="2">
    <source>
        <dbReference type="ARBA" id="ARBA00022448"/>
    </source>
</evidence>
<dbReference type="EMBL" id="BAABBO010000010">
    <property type="protein sequence ID" value="GAA3965145.1"/>
    <property type="molecule type" value="Genomic_DNA"/>
</dbReference>
<reference evidence="18" key="1">
    <citation type="journal article" date="2019" name="Int. J. Syst. Evol. Microbiol.">
        <title>The Global Catalogue of Microorganisms (GCM) 10K type strain sequencing project: providing services to taxonomists for standard genome sequencing and annotation.</title>
        <authorList>
            <consortium name="The Broad Institute Genomics Platform"/>
            <consortium name="The Broad Institute Genome Sequencing Center for Infectious Disease"/>
            <person name="Wu L."/>
            <person name="Ma J."/>
        </authorList>
    </citation>
    <scope>NUCLEOTIDE SEQUENCE [LARGE SCALE GENOMIC DNA]</scope>
    <source>
        <strain evidence="18">JCM 17555</strain>
    </source>
</reference>
<feature type="chain" id="PRO_5045204530" evidence="14">
    <location>
        <begin position="33"/>
        <end position="695"/>
    </location>
</feature>
<keyword evidence="9 13" id="KW-0798">TonB box</keyword>
<feature type="domain" description="TonB-dependent receptor plug" evidence="16">
    <location>
        <begin position="55"/>
        <end position="166"/>
    </location>
</feature>
<keyword evidence="5 12" id="KW-0812">Transmembrane</keyword>
<dbReference type="PANTHER" id="PTHR32552:SF68">
    <property type="entry name" value="FERRICHROME OUTER MEMBRANE TRANSPORTER_PHAGE RECEPTOR"/>
    <property type="match status" value="1"/>
</dbReference>
<evidence type="ECO:0000256" key="14">
    <source>
        <dbReference type="SAM" id="SignalP"/>
    </source>
</evidence>
<dbReference type="Proteomes" id="UP001501337">
    <property type="component" value="Unassembled WGS sequence"/>
</dbReference>
<dbReference type="Gene3D" id="2.170.130.10">
    <property type="entry name" value="TonB-dependent receptor, plug domain"/>
    <property type="match status" value="1"/>
</dbReference>
<dbReference type="InterPro" id="IPR012910">
    <property type="entry name" value="Plug_dom"/>
</dbReference>
<sequence length="695" mass="77297">MLRYTKVASRRTQTLRFCLLAGVIPQSPVALAEATAVETDDTIIIVTTPRMQRTLYDTPAATSVIDGEDIQKAQQRLKLDEVLAGVPGVALQNRENFAQGERVSIRGFGARAPFGVRGITVLVDGIPYTLPDGQAQLDAIDLDSAQRIEIIRGPASVLYGNAAGGVISVQTADGRLIGDRSSMRLTGGSDGFGKVALNDSGSSDQWAHHIGLSALHSDGFRDHSEVDKYLLNGKVRRALGSDRALTAIVNLLDNPRAEDPGALTSEQVALDRQQAGRFTEAFDTGQRVDQQVLGLQYEDLSVWTGQLYLKTFYLQRNFEQQLPYPGDSLINYNREYYGVSTEFHDALSLASLPFRYVAGMEARRQADDRQRRDVSFEGNIGELSEREFQSATALGIFTQADVDVSEALTLSGGARFDRIRLSIDDDFRSDGDQSGQRVFREWSWSTGLSYRYQLLHQAYANISTAFETPTFSEFANPTNGGGFNPGVDAQQARNHELGLRGRLGYQFDYDLTLFWVDVRDELVPFELNDNTGRTFYRNAGDTVRKGLEVAVSWRAAPAWRVETALTLARYTFEDYRVDGRELEGKRLPGLPERLWNTELMWSAVGERFLALETRYVGSLVADDANDIKVDEYWLVDLRGGDGWRMGSSAQLKTFAGIRNLLDEDYYANVRINAGNGRYFEPAAGRTFYAGVELEL</sequence>
<keyword evidence="2 12" id="KW-0813">Transport</keyword>
<dbReference type="InterPro" id="IPR036942">
    <property type="entry name" value="Beta-barrel_TonB_sf"/>
</dbReference>
<protein>
    <submittedName>
        <fullName evidence="17">TonB-dependent receptor PqqU</fullName>
    </submittedName>
</protein>